<dbReference type="GO" id="GO:0033178">
    <property type="term" value="C:proton-transporting two-sector ATPase complex, catalytic domain"/>
    <property type="evidence" value="ECO:0007669"/>
    <property type="project" value="InterPro"/>
</dbReference>
<reference evidence="8 9" key="1">
    <citation type="submission" date="2020-02" db="EMBL/GenBank/DDBJ databases">
        <title>Genome assembly of a novel Clostridium senegalense strain.</title>
        <authorList>
            <person name="Gupta T.B."/>
            <person name="Jauregui R."/>
            <person name="Maclean P."/>
            <person name="Nawarathana A."/>
            <person name="Brightwell G."/>
        </authorList>
    </citation>
    <scope>NUCLEOTIDE SEQUENCE [LARGE SCALE GENOMIC DNA]</scope>
    <source>
        <strain evidence="8 9">AGRFS4</strain>
    </source>
</reference>
<evidence type="ECO:0000256" key="7">
    <source>
        <dbReference type="SAM" id="Coils"/>
    </source>
</evidence>
<sequence length="195" mass="22067">MSNLDNLTSKIIEDAKKKADNIIAEAKEKESQIIEKKKKEAEKSSQNVIEKANLEGKNLFDRAISKTELKVRNEKLVAKQTVINKVFNEAVKELNAMNKEQFLSYVKEQIKSLPISGEQNIIVASKDKEKITSEFLNELNGELKNAKIILSEETREINGGFILSKDGIEINCSFADVIDSLRYDLENEVANMLFD</sequence>
<keyword evidence="2 6" id="KW-0813">Transport</keyword>
<gene>
    <name evidence="6" type="primary">atpE</name>
    <name evidence="8" type="ORF">G3M99_08860</name>
</gene>
<dbReference type="Gene3D" id="1.20.5.620">
    <property type="entry name" value="F1F0 ATP synthase subunit B, membrane domain"/>
    <property type="match status" value="1"/>
</dbReference>
<evidence type="ECO:0000256" key="2">
    <source>
        <dbReference type="ARBA" id="ARBA00022448"/>
    </source>
</evidence>
<name>A0A6M0H513_9CLOT</name>
<proteinExistence type="inferred from homology"/>
<dbReference type="GO" id="GO:0046961">
    <property type="term" value="F:proton-transporting ATPase activity, rotational mechanism"/>
    <property type="evidence" value="ECO:0007669"/>
    <property type="project" value="InterPro"/>
</dbReference>
<comment type="similarity">
    <text evidence="1 6">Belongs to the V-ATPase E subunit family.</text>
</comment>
<dbReference type="AlphaFoldDB" id="A0A6M0H513"/>
<evidence type="ECO:0000256" key="4">
    <source>
        <dbReference type="ARBA" id="ARBA00023065"/>
    </source>
</evidence>
<evidence type="ECO:0000256" key="3">
    <source>
        <dbReference type="ARBA" id="ARBA00022781"/>
    </source>
</evidence>
<dbReference type="SUPFAM" id="SSF81573">
    <property type="entry name" value="F1F0 ATP synthase subunit B, membrane domain"/>
    <property type="match status" value="1"/>
</dbReference>
<dbReference type="HAMAP" id="MF_00311">
    <property type="entry name" value="ATP_synth_E_arch"/>
    <property type="match status" value="1"/>
</dbReference>
<dbReference type="GO" id="GO:0005524">
    <property type="term" value="F:ATP binding"/>
    <property type="evidence" value="ECO:0007669"/>
    <property type="project" value="UniProtKB-UniRule"/>
</dbReference>
<keyword evidence="9" id="KW-1185">Reference proteome</keyword>
<dbReference type="GO" id="GO:0046933">
    <property type="term" value="F:proton-transporting ATP synthase activity, rotational mechanism"/>
    <property type="evidence" value="ECO:0007669"/>
    <property type="project" value="UniProtKB-UniRule"/>
</dbReference>
<dbReference type="InterPro" id="IPR002842">
    <property type="entry name" value="ATPase_V1_Esu"/>
</dbReference>
<dbReference type="EMBL" id="JAAGPU010000014">
    <property type="protein sequence ID" value="NEU04961.1"/>
    <property type="molecule type" value="Genomic_DNA"/>
</dbReference>
<evidence type="ECO:0000313" key="9">
    <source>
        <dbReference type="Proteomes" id="UP000481872"/>
    </source>
</evidence>
<evidence type="ECO:0000256" key="1">
    <source>
        <dbReference type="ARBA" id="ARBA00005901"/>
    </source>
</evidence>
<keyword evidence="4 6" id="KW-0406">Ion transport</keyword>
<evidence type="ECO:0000313" key="8">
    <source>
        <dbReference type="EMBL" id="NEU04961.1"/>
    </source>
</evidence>
<comment type="caution">
    <text evidence="8">The sequence shown here is derived from an EMBL/GenBank/DDBJ whole genome shotgun (WGS) entry which is preliminary data.</text>
</comment>
<dbReference type="SUPFAM" id="SSF160527">
    <property type="entry name" value="V-type ATPase subunit E-like"/>
    <property type="match status" value="1"/>
</dbReference>
<evidence type="ECO:0000256" key="5">
    <source>
        <dbReference type="ARBA" id="ARBA00023310"/>
    </source>
</evidence>
<dbReference type="InterPro" id="IPR028987">
    <property type="entry name" value="ATP_synth_B-like_membr_sf"/>
</dbReference>
<keyword evidence="5 6" id="KW-0066">ATP synthesis</keyword>
<evidence type="ECO:0000256" key="6">
    <source>
        <dbReference type="HAMAP-Rule" id="MF_00311"/>
    </source>
</evidence>
<comment type="function">
    <text evidence="6">Produces ATP from ADP in the presence of a proton gradient across the membrane.</text>
</comment>
<feature type="coiled-coil region" evidence="7">
    <location>
        <begin position="12"/>
        <end position="47"/>
    </location>
</feature>
<organism evidence="8 9">
    <name type="scientific">Clostridium senegalense</name>
    <dbReference type="NCBI Taxonomy" id="1465809"/>
    <lineage>
        <taxon>Bacteria</taxon>
        <taxon>Bacillati</taxon>
        <taxon>Bacillota</taxon>
        <taxon>Clostridia</taxon>
        <taxon>Eubacteriales</taxon>
        <taxon>Clostridiaceae</taxon>
        <taxon>Clostridium</taxon>
    </lineage>
</organism>
<dbReference type="RefSeq" id="WP_061995128.1">
    <property type="nucleotide sequence ID" value="NZ_JAAGPU010000014.1"/>
</dbReference>
<keyword evidence="3 6" id="KW-0375">Hydrogen ion transport</keyword>
<dbReference type="GO" id="GO:0042777">
    <property type="term" value="P:proton motive force-driven plasma membrane ATP synthesis"/>
    <property type="evidence" value="ECO:0007669"/>
    <property type="project" value="UniProtKB-UniRule"/>
</dbReference>
<dbReference type="Proteomes" id="UP000481872">
    <property type="component" value="Unassembled WGS sequence"/>
</dbReference>
<dbReference type="Gene3D" id="3.30.2320.30">
    <property type="entry name" value="ATP synthase, E subunit, C-terminal"/>
    <property type="match status" value="1"/>
</dbReference>
<protein>
    <recommendedName>
        <fullName evidence="6">V-type proton ATPase subunit E</fullName>
    </recommendedName>
    <alternativeName>
        <fullName evidence="6">V-ATPase subunit E</fullName>
    </alternativeName>
</protein>
<dbReference type="InterPro" id="IPR038495">
    <property type="entry name" value="ATPase_E_C"/>
</dbReference>
<accession>A0A6M0H513</accession>
<dbReference type="Pfam" id="PF01991">
    <property type="entry name" value="vATP-synt_E"/>
    <property type="match status" value="1"/>
</dbReference>
<keyword evidence="7" id="KW-0175">Coiled coil</keyword>